<dbReference type="EMBL" id="JACXVP010000001">
    <property type="protein sequence ID" value="KAG5631852.1"/>
    <property type="molecule type" value="Genomic_DNA"/>
</dbReference>
<sequence>MKDHSTKLVGIADQLGDLPFGLVQRRPALAFCIILFWIIRRHSTNSWNCSATRQLLLFTTDLILSFMCRHTRTKGKDKTFWRHAEWVQRFLDIHFFVLSGLPVFSDQHLFQLTQDQKGLFKACYGDECKGMVI</sequence>
<protein>
    <submittedName>
        <fullName evidence="1">Uncharacterized protein</fullName>
    </submittedName>
</protein>
<evidence type="ECO:0000313" key="1">
    <source>
        <dbReference type="EMBL" id="KAG5631852.1"/>
    </source>
</evidence>
<keyword evidence="2" id="KW-1185">Reference proteome</keyword>
<dbReference type="Proteomes" id="UP000824120">
    <property type="component" value="Chromosome 1"/>
</dbReference>
<comment type="caution">
    <text evidence="1">The sequence shown here is derived from an EMBL/GenBank/DDBJ whole genome shotgun (WGS) entry which is preliminary data.</text>
</comment>
<organism evidence="1 2">
    <name type="scientific">Solanum commersonii</name>
    <name type="common">Commerson's wild potato</name>
    <name type="synonym">Commerson's nightshade</name>
    <dbReference type="NCBI Taxonomy" id="4109"/>
    <lineage>
        <taxon>Eukaryota</taxon>
        <taxon>Viridiplantae</taxon>
        <taxon>Streptophyta</taxon>
        <taxon>Embryophyta</taxon>
        <taxon>Tracheophyta</taxon>
        <taxon>Spermatophyta</taxon>
        <taxon>Magnoliopsida</taxon>
        <taxon>eudicotyledons</taxon>
        <taxon>Gunneridae</taxon>
        <taxon>Pentapetalae</taxon>
        <taxon>asterids</taxon>
        <taxon>lamiids</taxon>
        <taxon>Solanales</taxon>
        <taxon>Solanaceae</taxon>
        <taxon>Solanoideae</taxon>
        <taxon>Solaneae</taxon>
        <taxon>Solanum</taxon>
    </lineage>
</organism>
<proteinExistence type="predicted"/>
<name>A0A9J6B5I6_SOLCO</name>
<dbReference type="AlphaFoldDB" id="A0A9J6B5I6"/>
<gene>
    <name evidence="1" type="ORF">H5410_003569</name>
</gene>
<reference evidence="1 2" key="1">
    <citation type="submission" date="2020-09" db="EMBL/GenBank/DDBJ databases">
        <title>De no assembly of potato wild relative species, Solanum commersonii.</title>
        <authorList>
            <person name="Cho K."/>
        </authorList>
    </citation>
    <scope>NUCLEOTIDE SEQUENCE [LARGE SCALE GENOMIC DNA]</scope>
    <source>
        <strain evidence="1">LZ3.2</strain>
        <tissue evidence="1">Leaf</tissue>
    </source>
</reference>
<evidence type="ECO:0000313" key="2">
    <source>
        <dbReference type="Proteomes" id="UP000824120"/>
    </source>
</evidence>
<accession>A0A9J6B5I6</accession>